<organism evidence="2 3">
    <name type="scientific">Lachancea fermentati</name>
    <name type="common">Zygosaccharomyces fermentati</name>
    <dbReference type="NCBI Taxonomy" id="4955"/>
    <lineage>
        <taxon>Eukaryota</taxon>
        <taxon>Fungi</taxon>
        <taxon>Dikarya</taxon>
        <taxon>Ascomycota</taxon>
        <taxon>Saccharomycotina</taxon>
        <taxon>Saccharomycetes</taxon>
        <taxon>Saccharomycetales</taxon>
        <taxon>Saccharomycetaceae</taxon>
        <taxon>Lachancea</taxon>
    </lineage>
</organism>
<dbReference type="PANTHER" id="PTHR37283">
    <property type="entry name" value="PH DOMAIN-CONTAINING PROTEIN YHR131C"/>
    <property type="match status" value="1"/>
</dbReference>
<name>A0A1G4MI51_LACFM</name>
<feature type="region of interest" description="Disordered" evidence="1">
    <location>
        <begin position="659"/>
        <end position="696"/>
    </location>
</feature>
<evidence type="ECO:0000313" key="2">
    <source>
        <dbReference type="EMBL" id="SCW03523.1"/>
    </source>
</evidence>
<feature type="compositionally biased region" description="Low complexity" evidence="1">
    <location>
        <begin position="352"/>
        <end position="382"/>
    </location>
</feature>
<sequence>MAAVVGMRRSLAKQGNIGKTKSASSSTSVSSSEGATTNSDNSDGSNRNSQSVPGALCDQGEEDNVLMWIDPLPAKPPAYRSCNPNTRVRFPVFERLDNGLLPAYSPAVEEITVVSMKLEWISPYEPSPSRGWKNFIMEINSTQLNFYYIDPFLTRGIKNYCNGRGHFGGDGDLPMEFDSHHSIFSSLASKNTYQFNKYDQEWMSSKIKADKARFLSDDRLFRSYSLQFAKFGIPTDYNRKTFVLRLRCELEQFILSFAHVDDMILWSMYLSIGIGVSLDLDFREFPNYRTVPRRRRRRRRKRHNPLISRLDGNSRPTTPRRNTTEDVTVFGQSVAQRRLSSGLAKLSPKNTSSGNSLMSKSSPSSRRGSDSSIKSKLKSLFSSEKKNTMPICRHTHSRTKSIGALNSVTEDDEEEDPLASPSSVSALPKHADQPSRPVLEQRSKSMGPLSSQSKPKKNAEVSELSFQSSMVPDISISPCNESSTDGETTLSGELQSHPDCHHSLSLQHELEELQQVIQEHNDQGNEDDDVPEQEHGEESDEEEERDELVSNEIEDDDEDIDSVQRNEGTRASSIYQEEGIFHDSDDDYYYVVDRRADFRRRASSVTSNLSSTPYGSDEVKWNPPRKELSRRRYIRDSLRCIKPLPEDEEWLGKVAVRASPPPEFKTNNPPRSGFFNNSNGKSGSSRSRLSTRSSTESSLVLSKCKNHYLRPFIVGPVGLLKTNAR</sequence>
<dbReference type="EMBL" id="LT598486">
    <property type="protein sequence ID" value="SCW03523.1"/>
    <property type="molecule type" value="Genomic_DNA"/>
</dbReference>
<protein>
    <submittedName>
        <fullName evidence="2">LAFE_0G12354g1_1</fullName>
    </submittedName>
</protein>
<feature type="region of interest" description="Disordered" evidence="1">
    <location>
        <begin position="340"/>
        <end position="579"/>
    </location>
</feature>
<feature type="compositionally biased region" description="Basic residues" evidence="1">
    <location>
        <begin position="293"/>
        <end position="304"/>
    </location>
</feature>
<feature type="compositionally biased region" description="Basic and acidic residues" evidence="1">
    <location>
        <begin position="429"/>
        <end position="443"/>
    </location>
</feature>
<evidence type="ECO:0000313" key="3">
    <source>
        <dbReference type="Proteomes" id="UP000190831"/>
    </source>
</evidence>
<dbReference type="OMA" id="FYHIDES"/>
<feature type="compositionally biased region" description="Low complexity" evidence="1">
    <location>
        <begin position="503"/>
        <end position="518"/>
    </location>
</feature>
<dbReference type="AlphaFoldDB" id="A0A1G4MI51"/>
<dbReference type="PANTHER" id="PTHR37283:SF1">
    <property type="entry name" value="PH DOMAIN-CONTAINING PROTEIN YHR131C"/>
    <property type="match status" value="1"/>
</dbReference>
<feature type="compositionally biased region" description="Low complexity" evidence="1">
    <location>
        <begin position="672"/>
        <end position="696"/>
    </location>
</feature>
<feature type="compositionally biased region" description="Acidic residues" evidence="1">
    <location>
        <begin position="524"/>
        <end position="546"/>
    </location>
</feature>
<dbReference type="Proteomes" id="UP000190831">
    <property type="component" value="Chromosome G"/>
</dbReference>
<feature type="compositionally biased region" description="Low complexity" evidence="1">
    <location>
        <begin position="22"/>
        <end position="51"/>
    </location>
</feature>
<dbReference type="InterPro" id="IPR011993">
    <property type="entry name" value="PH-like_dom_sf"/>
</dbReference>
<dbReference type="Gene3D" id="2.30.29.30">
    <property type="entry name" value="Pleckstrin-homology domain (PH domain)/Phosphotyrosine-binding domain (PTB)"/>
    <property type="match status" value="1"/>
</dbReference>
<keyword evidence="3" id="KW-1185">Reference proteome</keyword>
<dbReference type="STRING" id="4955.A0A1G4MI51"/>
<proteinExistence type="predicted"/>
<gene>
    <name evidence="2" type="ORF">LAFE_0G12354G</name>
</gene>
<dbReference type="OrthoDB" id="5865767at2759"/>
<feature type="compositionally biased region" description="Acidic residues" evidence="1">
    <location>
        <begin position="552"/>
        <end position="561"/>
    </location>
</feature>
<feature type="region of interest" description="Disordered" evidence="1">
    <location>
        <begin position="293"/>
        <end position="328"/>
    </location>
</feature>
<feature type="region of interest" description="Disordered" evidence="1">
    <location>
        <begin position="601"/>
        <end position="625"/>
    </location>
</feature>
<feature type="compositionally biased region" description="Polar residues" evidence="1">
    <location>
        <begin position="477"/>
        <end position="494"/>
    </location>
</feature>
<feature type="compositionally biased region" description="Low complexity" evidence="1">
    <location>
        <begin position="418"/>
        <end position="428"/>
    </location>
</feature>
<feature type="region of interest" description="Disordered" evidence="1">
    <location>
        <begin position="1"/>
        <end position="56"/>
    </location>
</feature>
<reference evidence="2 3" key="1">
    <citation type="submission" date="2016-03" db="EMBL/GenBank/DDBJ databases">
        <authorList>
            <person name="Devillers H."/>
        </authorList>
    </citation>
    <scope>NUCLEOTIDE SEQUENCE [LARGE SCALE GENOMIC DNA]</scope>
    <source>
        <strain evidence="2">CBS 6772</strain>
    </source>
</reference>
<evidence type="ECO:0000256" key="1">
    <source>
        <dbReference type="SAM" id="MobiDB-lite"/>
    </source>
</evidence>
<accession>A0A1G4MI51</accession>